<dbReference type="RefSeq" id="XP_024581702.1">
    <property type="nucleotide sequence ID" value="XM_024716066.1"/>
</dbReference>
<name>A0A0P1AWD6_PLAHL</name>
<dbReference type="AlphaFoldDB" id="A0A0P1AWD6"/>
<organism evidence="1 2">
    <name type="scientific">Plasmopara halstedii</name>
    <name type="common">Downy mildew of sunflower</name>
    <dbReference type="NCBI Taxonomy" id="4781"/>
    <lineage>
        <taxon>Eukaryota</taxon>
        <taxon>Sar</taxon>
        <taxon>Stramenopiles</taxon>
        <taxon>Oomycota</taxon>
        <taxon>Peronosporomycetes</taxon>
        <taxon>Peronosporales</taxon>
        <taxon>Peronosporaceae</taxon>
        <taxon>Plasmopara</taxon>
    </lineage>
</organism>
<sequence>MHENDAHDLSPPQCSSAMRLHEMLLEGNLGEYAEHALQSSRHFKDQYQSLRACDDYYDALVNSNNNVAASQDRKKAAWTSYSAYLDCIGKALCEKPLLEWKACISSVKIGKKHIQECAQTKRLLERCLRSKSEEILRASQPQVFRPNAVP</sequence>
<dbReference type="Proteomes" id="UP000054928">
    <property type="component" value="Unassembled WGS sequence"/>
</dbReference>
<accession>A0A0P1AWD6</accession>
<dbReference type="OMA" id="IRECAMA"/>
<proteinExistence type="predicted"/>
<protein>
    <submittedName>
        <fullName evidence="1">Uncharacterized protein</fullName>
    </submittedName>
</protein>
<keyword evidence="2" id="KW-1185">Reference proteome</keyword>
<dbReference type="OrthoDB" id="58234at2759"/>
<dbReference type="EMBL" id="CCYD01001572">
    <property type="protein sequence ID" value="CEG45333.1"/>
    <property type="molecule type" value="Genomic_DNA"/>
</dbReference>
<evidence type="ECO:0000313" key="1">
    <source>
        <dbReference type="EMBL" id="CEG45333.1"/>
    </source>
</evidence>
<reference evidence="2" key="1">
    <citation type="submission" date="2014-09" db="EMBL/GenBank/DDBJ databases">
        <authorList>
            <person name="Sharma Rahul"/>
            <person name="Thines Marco"/>
        </authorList>
    </citation>
    <scope>NUCLEOTIDE SEQUENCE [LARGE SCALE GENOMIC DNA]</scope>
</reference>
<evidence type="ECO:0000313" key="2">
    <source>
        <dbReference type="Proteomes" id="UP000054928"/>
    </source>
</evidence>
<dbReference type="GeneID" id="36396692"/>